<name>A0A367XI56_9PROT</name>
<proteinExistence type="predicted"/>
<keyword evidence="3" id="KW-0489">Methyltransferase</keyword>
<dbReference type="SUPFAM" id="SSF53335">
    <property type="entry name" value="S-adenosyl-L-methionine-dependent methyltransferases"/>
    <property type="match status" value="1"/>
</dbReference>
<dbReference type="CDD" id="cd02440">
    <property type="entry name" value="AdoMet_MTases"/>
    <property type="match status" value="1"/>
</dbReference>
<accession>A0A367XI56</accession>
<dbReference type="InterPro" id="IPR029063">
    <property type="entry name" value="SAM-dependent_MTases_sf"/>
</dbReference>
<dbReference type="InterPro" id="IPR041698">
    <property type="entry name" value="Methyltransf_25"/>
</dbReference>
<dbReference type="Pfam" id="PF13649">
    <property type="entry name" value="Methyltransf_25"/>
    <property type="match status" value="1"/>
</dbReference>
<organism evidence="3 4">
    <name type="scientific">Thalassospira profundimaris</name>
    <dbReference type="NCBI Taxonomy" id="502049"/>
    <lineage>
        <taxon>Bacteria</taxon>
        <taxon>Pseudomonadati</taxon>
        <taxon>Pseudomonadota</taxon>
        <taxon>Alphaproteobacteria</taxon>
        <taxon>Rhodospirillales</taxon>
        <taxon>Thalassospiraceae</taxon>
        <taxon>Thalassospira</taxon>
    </lineage>
</organism>
<gene>
    <name evidence="3" type="ORF">TH25_04890</name>
</gene>
<evidence type="ECO:0000313" key="4">
    <source>
        <dbReference type="Proteomes" id="UP000252517"/>
    </source>
</evidence>
<dbReference type="PANTHER" id="PTHR43591">
    <property type="entry name" value="METHYLTRANSFERASE"/>
    <property type="match status" value="1"/>
</dbReference>
<dbReference type="OrthoDB" id="9807911at2"/>
<dbReference type="RefSeq" id="WP_114087274.1">
    <property type="nucleotide sequence ID" value="NZ_JPWH01000003.1"/>
</dbReference>
<evidence type="ECO:0000259" key="2">
    <source>
        <dbReference type="Pfam" id="PF13649"/>
    </source>
</evidence>
<dbReference type="AlphaFoldDB" id="A0A367XI56"/>
<evidence type="ECO:0000313" key="3">
    <source>
        <dbReference type="EMBL" id="RCK52392.1"/>
    </source>
</evidence>
<sequence>MVDASNGATSQKDISDTASDLASMTDASPEELAAYYDKWATSYEKDLLDMGYEAPTKAATIMAQQNIAKDSPILDAGCGTGLTGLELAKQGYRHITGIDISPESLKQAKAKDCYTLLKIQNMNQQLDFDDNSFAAAQCIGALTYVRHIEGLMRELVRLVKPGGIITFTHRTDLYDTAFADLMQKLTSEMLWEQVHHSPPSPYIPRHSDFGDSKLIYYDIYRVQAD</sequence>
<dbReference type="GO" id="GO:0032259">
    <property type="term" value="P:methylation"/>
    <property type="evidence" value="ECO:0007669"/>
    <property type="project" value="UniProtKB-KW"/>
</dbReference>
<dbReference type="EMBL" id="JPWH01000003">
    <property type="protein sequence ID" value="RCK52392.1"/>
    <property type="molecule type" value="Genomic_DNA"/>
</dbReference>
<dbReference type="Gene3D" id="3.40.50.150">
    <property type="entry name" value="Vaccinia Virus protein VP39"/>
    <property type="match status" value="1"/>
</dbReference>
<dbReference type="GO" id="GO:0008168">
    <property type="term" value="F:methyltransferase activity"/>
    <property type="evidence" value="ECO:0007669"/>
    <property type="project" value="UniProtKB-KW"/>
</dbReference>
<comment type="caution">
    <text evidence="3">The sequence shown here is derived from an EMBL/GenBank/DDBJ whole genome shotgun (WGS) entry which is preliminary data.</text>
</comment>
<feature type="region of interest" description="Disordered" evidence="1">
    <location>
        <begin position="1"/>
        <end position="23"/>
    </location>
</feature>
<keyword evidence="3" id="KW-0808">Transferase</keyword>
<protein>
    <submittedName>
        <fullName evidence="3">Methyltransferase type 11</fullName>
    </submittedName>
</protein>
<evidence type="ECO:0000256" key="1">
    <source>
        <dbReference type="SAM" id="MobiDB-lite"/>
    </source>
</evidence>
<feature type="domain" description="Methyltransferase" evidence="2">
    <location>
        <begin position="73"/>
        <end position="163"/>
    </location>
</feature>
<dbReference type="PANTHER" id="PTHR43591:SF110">
    <property type="entry name" value="RHODANESE DOMAIN-CONTAINING PROTEIN"/>
    <property type="match status" value="1"/>
</dbReference>
<dbReference type="Proteomes" id="UP000252517">
    <property type="component" value="Unassembled WGS sequence"/>
</dbReference>
<reference evidence="3 4" key="1">
    <citation type="submission" date="2014-07" db="EMBL/GenBank/DDBJ databases">
        <title>Draft genome sequence of Thalassospira profundimaris S25-3-2.</title>
        <authorList>
            <person name="Lai Q."/>
            <person name="Shao Z."/>
        </authorList>
    </citation>
    <scope>NUCLEOTIDE SEQUENCE [LARGE SCALE GENOMIC DNA]</scope>
    <source>
        <strain evidence="3 4">S25-3-2</strain>
    </source>
</reference>